<evidence type="ECO:0000256" key="1">
    <source>
        <dbReference type="SAM" id="MobiDB-lite"/>
    </source>
</evidence>
<keyword evidence="3" id="KW-1185">Reference proteome</keyword>
<name>A0A8J4VPN8_9ROSI</name>
<feature type="region of interest" description="Disordered" evidence="1">
    <location>
        <begin position="1"/>
        <end position="34"/>
    </location>
</feature>
<dbReference type="EMBL" id="JRKL02003062">
    <property type="protein sequence ID" value="KAF3956516.1"/>
    <property type="molecule type" value="Genomic_DNA"/>
</dbReference>
<dbReference type="Proteomes" id="UP000737018">
    <property type="component" value="Unassembled WGS sequence"/>
</dbReference>
<comment type="caution">
    <text evidence="2">The sequence shown here is derived from an EMBL/GenBank/DDBJ whole genome shotgun (WGS) entry which is preliminary data.</text>
</comment>
<protein>
    <submittedName>
        <fullName evidence="2">Uncharacterized protein</fullName>
    </submittedName>
</protein>
<evidence type="ECO:0000313" key="2">
    <source>
        <dbReference type="EMBL" id="KAF3956516.1"/>
    </source>
</evidence>
<gene>
    <name evidence="2" type="ORF">CMV_018361</name>
</gene>
<feature type="region of interest" description="Disordered" evidence="1">
    <location>
        <begin position="94"/>
        <end position="124"/>
    </location>
</feature>
<reference evidence="2" key="1">
    <citation type="submission" date="2020-03" db="EMBL/GenBank/DDBJ databases">
        <title>Castanea mollissima Vanexum genome sequencing.</title>
        <authorList>
            <person name="Staton M."/>
        </authorList>
    </citation>
    <scope>NUCLEOTIDE SEQUENCE</scope>
    <source>
        <tissue evidence="2">Leaf</tissue>
    </source>
</reference>
<evidence type="ECO:0000313" key="3">
    <source>
        <dbReference type="Proteomes" id="UP000737018"/>
    </source>
</evidence>
<feature type="compositionally biased region" description="Low complexity" evidence="1">
    <location>
        <begin position="1"/>
        <end position="19"/>
    </location>
</feature>
<dbReference type="AlphaFoldDB" id="A0A8J4VPN8"/>
<sequence length="124" mass="13125">MLLFSPFSPETTEESSLLPKQRPSSLPRLDRGEKEFWASNPGPIGLAVAPTLKTLAIGVWVSTLILRFVIATLENPRSSPSVALVITTGDPEPFVALPGTAAGTGDRETDSGPPLEFSPVAPED</sequence>
<accession>A0A8J4VPN8</accession>
<proteinExistence type="predicted"/>
<organism evidence="2 3">
    <name type="scientific">Castanea mollissima</name>
    <name type="common">Chinese chestnut</name>
    <dbReference type="NCBI Taxonomy" id="60419"/>
    <lineage>
        <taxon>Eukaryota</taxon>
        <taxon>Viridiplantae</taxon>
        <taxon>Streptophyta</taxon>
        <taxon>Embryophyta</taxon>
        <taxon>Tracheophyta</taxon>
        <taxon>Spermatophyta</taxon>
        <taxon>Magnoliopsida</taxon>
        <taxon>eudicotyledons</taxon>
        <taxon>Gunneridae</taxon>
        <taxon>Pentapetalae</taxon>
        <taxon>rosids</taxon>
        <taxon>fabids</taxon>
        <taxon>Fagales</taxon>
        <taxon>Fagaceae</taxon>
        <taxon>Castanea</taxon>
    </lineage>
</organism>